<dbReference type="PANTHER" id="PTHR23095">
    <property type="entry name" value="PARANEOPLASTIC ANTIGEN"/>
    <property type="match status" value="1"/>
</dbReference>
<feature type="region of interest" description="Disordered" evidence="2">
    <location>
        <begin position="368"/>
        <end position="401"/>
    </location>
</feature>
<dbReference type="PROSITE" id="PS50158">
    <property type="entry name" value="ZF_CCHC"/>
    <property type="match status" value="1"/>
</dbReference>
<protein>
    <recommendedName>
        <fullName evidence="3">CCHC-type domain-containing protein</fullName>
    </recommendedName>
</protein>
<dbReference type="Proteomes" id="UP000694548">
    <property type="component" value="Unassembled WGS sequence"/>
</dbReference>
<feature type="region of interest" description="Disordered" evidence="2">
    <location>
        <begin position="485"/>
        <end position="506"/>
    </location>
</feature>
<evidence type="ECO:0000313" key="5">
    <source>
        <dbReference type="Proteomes" id="UP000694548"/>
    </source>
</evidence>
<evidence type="ECO:0000256" key="2">
    <source>
        <dbReference type="SAM" id="MobiDB-lite"/>
    </source>
</evidence>
<dbReference type="InterPro" id="IPR001878">
    <property type="entry name" value="Znf_CCHC"/>
</dbReference>
<reference evidence="4" key="1">
    <citation type="submission" date="2025-08" db="UniProtKB">
        <authorList>
            <consortium name="Ensembl"/>
        </authorList>
    </citation>
    <scope>IDENTIFICATION</scope>
</reference>
<dbReference type="Pfam" id="PF20846">
    <property type="entry name" value="PNMA_N"/>
    <property type="match status" value="1"/>
</dbReference>
<feature type="compositionally biased region" description="Polar residues" evidence="2">
    <location>
        <begin position="491"/>
        <end position="500"/>
    </location>
</feature>
<keyword evidence="1" id="KW-0863">Zinc-finger</keyword>
<dbReference type="InterPro" id="IPR048270">
    <property type="entry name" value="PNMA_C"/>
</dbReference>
<dbReference type="InterPro" id="IPR026523">
    <property type="entry name" value="PNMA"/>
</dbReference>
<name>A0A8C6M126_NOTFU</name>
<dbReference type="PANTHER" id="PTHR23095:SF51">
    <property type="entry name" value="PARANEOPLASTIC ANTIGEN MA1 HOMOLOG-RELATED"/>
    <property type="match status" value="1"/>
</dbReference>
<dbReference type="GeneTree" id="ENSGT01030000234522"/>
<dbReference type="GO" id="GO:0003676">
    <property type="term" value="F:nucleic acid binding"/>
    <property type="evidence" value="ECO:0007669"/>
    <property type="project" value="InterPro"/>
</dbReference>
<dbReference type="InterPro" id="IPR048271">
    <property type="entry name" value="PNMA_N"/>
</dbReference>
<keyword evidence="1" id="KW-0862">Zinc</keyword>
<evidence type="ECO:0000313" key="4">
    <source>
        <dbReference type="Ensembl" id="ENSNFUP00015026067.1"/>
    </source>
</evidence>
<proteinExistence type="predicted"/>
<evidence type="ECO:0000256" key="1">
    <source>
        <dbReference type="PROSITE-ProRule" id="PRU00047"/>
    </source>
</evidence>
<sequence>LPLNLLGEGLDQAHAILVVGVPEEEDLSTVEETLEQVKTLGKVRVRGKMFDANNQTLTMLCECREAVDPTKVPPELISLKDGSKWTIVVAEQETNSDLFTEKLDRFLRDEGKTLEDVKRLCDPRTSWNSSPESIIWVVGAVLQSKPNESNLYRRFRIFSGAHPTPSGEDNLDSWLEQVKFMTDEYECSDKEKCQRIIESLKGPALEINQAVRMSNPMANHVDYIQALESTFGTAESAHSELCIRQGECLSNFLLRLERLLNKVVQKGSLQVDEANQASLEQLIKGATESDFILLQLGLRGKRSDPPTFLSLLKEIREEEEREAARQKLKKPAQRQYVHAVQVASETDSRDCQQHEFQSEIQVLKEKLKELSKQSHSTESSHKKMSREKKKEKSDTSSEVQQLRKEVKELKTQLSVMSVKPQQYAKERRHYSNFKTDFSPKSSTFKPKSSKESDNFCYRCGENGHFANKCTAPENAQKVIKKLIHQVHGSPHGQSQSTDAQDQCAAR</sequence>
<dbReference type="Pfam" id="PF14893">
    <property type="entry name" value="PNMA"/>
    <property type="match status" value="1"/>
</dbReference>
<dbReference type="Pfam" id="PF00098">
    <property type="entry name" value="zf-CCHC"/>
    <property type="match status" value="1"/>
</dbReference>
<dbReference type="InterPro" id="IPR036875">
    <property type="entry name" value="Znf_CCHC_sf"/>
</dbReference>
<dbReference type="GO" id="GO:0008270">
    <property type="term" value="F:zinc ion binding"/>
    <property type="evidence" value="ECO:0007669"/>
    <property type="project" value="UniProtKB-KW"/>
</dbReference>
<dbReference type="AlphaFoldDB" id="A0A8C6M126"/>
<dbReference type="Gene3D" id="4.10.60.10">
    <property type="entry name" value="Zinc finger, CCHC-type"/>
    <property type="match status" value="1"/>
</dbReference>
<accession>A0A8C6M126</accession>
<keyword evidence="1" id="KW-0479">Metal-binding</keyword>
<dbReference type="SUPFAM" id="SSF57756">
    <property type="entry name" value="Retrovirus zinc finger-like domains"/>
    <property type="match status" value="1"/>
</dbReference>
<keyword evidence="5" id="KW-1185">Reference proteome</keyword>
<reference evidence="4" key="2">
    <citation type="submission" date="2025-09" db="UniProtKB">
        <authorList>
            <consortium name="Ensembl"/>
        </authorList>
    </citation>
    <scope>IDENTIFICATION</scope>
</reference>
<feature type="domain" description="CCHC-type" evidence="3">
    <location>
        <begin position="456"/>
        <end position="469"/>
    </location>
</feature>
<dbReference type="SMART" id="SM00343">
    <property type="entry name" value="ZnF_C2HC"/>
    <property type="match status" value="1"/>
</dbReference>
<feature type="compositionally biased region" description="Basic and acidic residues" evidence="2">
    <location>
        <begin position="388"/>
        <end position="401"/>
    </location>
</feature>
<organism evidence="4 5">
    <name type="scientific">Nothobranchius furzeri</name>
    <name type="common">Turquoise killifish</name>
    <dbReference type="NCBI Taxonomy" id="105023"/>
    <lineage>
        <taxon>Eukaryota</taxon>
        <taxon>Metazoa</taxon>
        <taxon>Chordata</taxon>
        <taxon>Craniata</taxon>
        <taxon>Vertebrata</taxon>
        <taxon>Euteleostomi</taxon>
        <taxon>Actinopterygii</taxon>
        <taxon>Neopterygii</taxon>
        <taxon>Teleostei</taxon>
        <taxon>Neoteleostei</taxon>
        <taxon>Acanthomorphata</taxon>
        <taxon>Ovalentaria</taxon>
        <taxon>Atherinomorphae</taxon>
        <taxon>Cyprinodontiformes</taxon>
        <taxon>Nothobranchiidae</taxon>
        <taxon>Nothobranchius</taxon>
    </lineage>
</organism>
<dbReference type="Ensembl" id="ENSNFUT00015027244.1">
    <property type="protein sequence ID" value="ENSNFUP00015026067.1"/>
    <property type="gene ID" value="ENSNFUG00015012636.1"/>
</dbReference>
<evidence type="ECO:0000259" key="3">
    <source>
        <dbReference type="PROSITE" id="PS50158"/>
    </source>
</evidence>